<dbReference type="Gene3D" id="3.40.50.1000">
    <property type="entry name" value="HAD superfamily/HAD-like"/>
    <property type="match status" value="1"/>
</dbReference>
<dbReference type="SUPFAM" id="SSF56784">
    <property type="entry name" value="HAD-like"/>
    <property type="match status" value="1"/>
</dbReference>
<accession>A0A6P1TVX8</accession>
<dbReference type="EMBL" id="CP048000">
    <property type="protein sequence ID" value="QHQ63658.1"/>
    <property type="molecule type" value="Genomic_DNA"/>
</dbReference>
<protein>
    <submittedName>
        <fullName evidence="1">HAD family hydrolase</fullName>
    </submittedName>
</protein>
<dbReference type="KEGG" id="anr:Ana3638_06385"/>
<evidence type="ECO:0000313" key="2">
    <source>
        <dbReference type="Proteomes" id="UP000464314"/>
    </source>
</evidence>
<reference evidence="1 2" key="1">
    <citation type="submission" date="2020-01" db="EMBL/GenBank/DDBJ databases">
        <title>Genome analysis of Anaerocolumna sp. CBA3638.</title>
        <authorList>
            <person name="Kim J."/>
            <person name="Roh S.W."/>
        </authorList>
    </citation>
    <scope>NUCLEOTIDE SEQUENCE [LARGE SCALE GENOMIC DNA]</scope>
    <source>
        <strain evidence="1 2">CBA3638</strain>
    </source>
</reference>
<sequence>MREEIRELEPVFEEFYKNEFNSAKITTGTNPIAKECIQLLKEKGYTVVLATNPIFPQIATYSRIGWAGLDVNDFSHITTYENSKFCKPNLNYYKEILTIIGKSPEECIMVGNDVKEDMCTTNLGMDTFLLKDCLISTEEDDISIFKQGGFEDLLELIKGLPAIG</sequence>
<dbReference type="Proteomes" id="UP000464314">
    <property type="component" value="Chromosome"/>
</dbReference>
<dbReference type="AlphaFoldDB" id="A0A6P1TVX8"/>
<dbReference type="RefSeq" id="WP_161840467.1">
    <property type="nucleotide sequence ID" value="NZ_CP048000.1"/>
</dbReference>
<evidence type="ECO:0000313" key="1">
    <source>
        <dbReference type="EMBL" id="QHQ63658.1"/>
    </source>
</evidence>
<keyword evidence="2" id="KW-1185">Reference proteome</keyword>
<dbReference type="GO" id="GO:0016787">
    <property type="term" value="F:hydrolase activity"/>
    <property type="evidence" value="ECO:0007669"/>
    <property type="project" value="UniProtKB-KW"/>
</dbReference>
<organism evidence="1 2">
    <name type="scientific">Anaerocolumna sedimenticola</name>
    <dbReference type="NCBI Taxonomy" id="2696063"/>
    <lineage>
        <taxon>Bacteria</taxon>
        <taxon>Bacillati</taxon>
        <taxon>Bacillota</taxon>
        <taxon>Clostridia</taxon>
        <taxon>Lachnospirales</taxon>
        <taxon>Lachnospiraceae</taxon>
        <taxon>Anaerocolumna</taxon>
    </lineage>
</organism>
<gene>
    <name evidence="1" type="ORF">Ana3638_06385</name>
</gene>
<keyword evidence="1" id="KW-0378">Hydrolase</keyword>
<dbReference type="Pfam" id="PF00702">
    <property type="entry name" value="Hydrolase"/>
    <property type="match status" value="1"/>
</dbReference>
<dbReference type="InterPro" id="IPR023214">
    <property type="entry name" value="HAD_sf"/>
</dbReference>
<dbReference type="InterPro" id="IPR036412">
    <property type="entry name" value="HAD-like_sf"/>
</dbReference>
<dbReference type="CDD" id="cd01427">
    <property type="entry name" value="HAD_like"/>
    <property type="match status" value="1"/>
</dbReference>
<name>A0A6P1TVX8_9FIRM</name>
<proteinExistence type="predicted"/>